<keyword evidence="6" id="KW-1185">Reference proteome</keyword>
<feature type="domain" description="HipA-like C-terminal" evidence="4">
    <location>
        <begin position="6"/>
        <end position="171"/>
    </location>
</feature>
<keyword evidence="2" id="KW-0808">Transferase</keyword>
<sequence length="201" mass="23079">MWPNSEQWAYAIRRFDRACDTRRTAIHIEDFAQVRDKYPQAKYEGTFDTVAALAYRGRDLPGLREFARRLAFIVMIGNGDAHLKNWSLIYRDPRNPTLSPAYDLVSTIQYHSGDGGQEDLGLRLGRSRRFEAVGLESFATLQRRLEQRFGKIAVSLAEIADDTARRTVEAWPHFQEGLEHNQTLMTGIADWMAQRARSFGL</sequence>
<comment type="similarity">
    <text evidence="1">Belongs to the HipA Ser/Thr kinase family.</text>
</comment>
<dbReference type="InterPro" id="IPR012893">
    <property type="entry name" value="HipA-like_C"/>
</dbReference>
<dbReference type="InterPro" id="IPR052028">
    <property type="entry name" value="HipA_Ser/Thr_kinase"/>
</dbReference>
<dbReference type="GO" id="GO:0004674">
    <property type="term" value="F:protein serine/threonine kinase activity"/>
    <property type="evidence" value="ECO:0007669"/>
    <property type="project" value="TreeGrafter"/>
</dbReference>
<dbReference type="Gene3D" id="1.10.1070.20">
    <property type="match status" value="1"/>
</dbReference>
<evidence type="ECO:0000313" key="5">
    <source>
        <dbReference type="EMBL" id="MBS2963176.1"/>
    </source>
</evidence>
<keyword evidence="3" id="KW-0418">Kinase</keyword>
<proteinExistence type="inferred from homology"/>
<gene>
    <name evidence="5" type="ORF">KGA66_08975</name>
</gene>
<name>A0A8J7WJ42_9ACTN</name>
<dbReference type="Proteomes" id="UP000677913">
    <property type="component" value="Unassembled WGS sequence"/>
</dbReference>
<dbReference type="PANTHER" id="PTHR37419">
    <property type="entry name" value="SERINE/THREONINE-PROTEIN KINASE TOXIN HIPA"/>
    <property type="match status" value="1"/>
</dbReference>
<evidence type="ECO:0000259" key="4">
    <source>
        <dbReference type="Pfam" id="PF07804"/>
    </source>
</evidence>
<accession>A0A8J7WJ42</accession>
<dbReference type="Pfam" id="PF07804">
    <property type="entry name" value="HipA_C"/>
    <property type="match status" value="1"/>
</dbReference>
<reference evidence="5" key="1">
    <citation type="submission" date="2021-04" db="EMBL/GenBank/DDBJ databases">
        <title>Genome based classification of Actinospica acidithermotolerans sp. nov., an actinobacterium isolated from an Indonesian hot spring.</title>
        <authorList>
            <person name="Kusuma A.B."/>
            <person name="Putra K.E."/>
            <person name="Nafisah S."/>
            <person name="Loh J."/>
            <person name="Nouioui I."/>
            <person name="Goodfellow M."/>
        </authorList>
    </citation>
    <scope>NUCLEOTIDE SEQUENCE</scope>
    <source>
        <strain evidence="5">DSM 45618</strain>
    </source>
</reference>
<dbReference type="PANTHER" id="PTHR37419:SF1">
    <property type="entry name" value="SERINE_THREONINE-PROTEIN KINASE TOXIN HIPA"/>
    <property type="match status" value="1"/>
</dbReference>
<dbReference type="AlphaFoldDB" id="A0A8J7WJ42"/>
<dbReference type="RefSeq" id="WP_211466624.1">
    <property type="nucleotide sequence ID" value="NZ_JAGSXH010000021.1"/>
</dbReference>
<evidence type="ECO:0000313" key="6">
    <source>
        <dbReference type="Proteomes" id="UP000677913"/>
    </source>
</evidence>
<dbReference type="EMBL" id="JAGSXH010000021">
    <property type="protein sequence ID" value="MBS2963176.1"/>
    <property type="molecule type" value="Genomic_DNA"/>
</dbReference>
<protein>
    <submittedName>
        <fullName evidence="5">HipA domain-containing protein</fullName>
    </submittedName>
</protein>
<comment type="caution">
    <text evidence="5">The sequence shown here is derived from an EMBL/GenBank/DDBJ whole genome shotgun (WGS) entry which is preliminary data.</text>
</comment>
<evidence type="ECO:0000256" key="2">
    <source>
        <dbReference type="ARBA" id="ARBA00022679"/>
    </source>
</evidence>
<organism evidence="5 6">
    <name type="scientific">Actinocrinis puniceicyclus</name>
    <dbReference type="NCBI Taxonomy" id="977794"/>
    <lineage>
        <taxon>Bacteria</taxon>
        <taxon>Bacillati</taxon>
        <taxon>Actinomycetota</taxon>
        <taxon>Actinomycetes</taxon>
        <taxon>Catenulisporales</taxon>
        <taxon>Actinospicaceae</taxon>
        <taxon>Actinocrinis</taxon>
    </lineage>
</organism>
<dbReference type="GO" id="GO:0005829">
    <property type="term" value="C:cytosol"/>
    <property type="evidence" value="ECO:0007669"/>
    <property type="project" value="TreeGrafter"/>
</dbReference>
<evidence type="ECO:0000256" key="3">
    <source>
        <dbReference type="ARBA" id="ARBA00022777"/>
    </source>
</evidence>
<evidence type="ECO:0000256" key="1">
    <source>
        <dbReference type="ARBA" id="ARBA00010164"/>
    </source>
</evidence>